<gene>
    <name evidence="3" type="ORF">Ari01nite_31790</name>
</gene>
<keyword evidence="4" id="KW-1185">Reference proteome</keyword>
<dbReference type="Proteomes" id="UP000636960">
    <property type="component" value="Unassembled WGS sequence"/>
</dbReference>
<feature type="region of interest" description="Disordered" evidence="1">
    <location>
        <begin position="24"/>
        <end position="70"/>
    </location>
</feature>
<comment type="caution">
    <text evidence="3">The sequence shown here is derived from an EMBL/GenBank/DDBJ whole genome shotgun (WGS) entry which is preliminary data.</text>
</comment>
<protein>
    <recommendedName>
        <fullName evidence="5">Lipoprotein</fullName>
    </recommendedName>
</protein>
<feature type="compositionally biased region" description="Basic and acidic residues" evidence="1">
    <location>
        <begin position="58"/>
        <end position="70"/>
    </location>
</feature>
<evidence type="ECO:0000313" key="4">
    <source>
        <dbReference type="Proteomes" id="UP000636960"/>
    </source>
</evidence>
<keyword evidence="2" id="KW-0732">Signal</keyword>
<evidence type="ECO:0000313" key="3">
    <source>
        <dbReference type="EMBL" id="GIE95714.1"/>
    </source>
</evidence>
<evidence type="ECO:0008006" key="5">
    <source>
        <dbReference type="Google" id="ProtNLM"/>
    </source>
</evidence>
<reference evidence="3" key="1">
    <citation type="submission" date="2021-01" db="EMBL/GenBank/DDBJ databases">
        <title>Whole genome shotgun sequence of Actinoplanes rishiriensis NBRC 108556.</title>
        <authorList>
            <person name="Komaki H."/>
            <person name="Tamura T."/>
        </authorList>
    </citation>
    <scope>NUCLEOTIDE SEQUENCE</scope>
    <source>
        <strain evidence="3">NBRC 108556</strain>
    </source>
</reference>
<dbReference type="EMBL" id="BOMV01000035">
    <property type="protein sequence ID" value="GIE95714.1"/>
    <property type="molecule type" value="Genomic_DNA"/>
</dbReference>
<feature type="chain" id="PRO_5039659268" description="Lipoprotein" evidence="2">
    <location>
        <begin position="21"/>
        <end position="134"/>
    </location>
</feature>
<accession>A0A919JXY9</accession>
<feature type="compositionally biased region" description="Low complexity" evidence="1">
    <location>
        <begin position="30"/>
        <end position="50"/>
    </location>
</feature>
<sequence>MDSRLRIAAVVFLVAAAGMAGCGGAESKADAGPQPQAAPPSSAESLLACAGGNTTSTRVDHDDTKRDERPAKEQAVAFAAAQGGAFAGKLNVARETAEQADFTFTDDKGGVTGVLTYLYDEALGWRLSEMISCV</sequence>
<name>A0A919JXY9_9ACTN</name>
<dbReference type="AlphaFoldDB" id="A0A919JXY9"/>
<dbReference type="PROSITE" id="PS51257">
    <property type="entry name" value="PROKAR_LIPOPROTEIN"/>
    <property type="match status" value="1"/>
</dbReference>
<evidence type="ECO:0000256" key="2">
    <source>
        <dbReference type="SAM" id="SignalP"/>
    </source>
</evidence>
<evidence type="ECO:0000256" key="1">
    <source>
        <dbReference type="SAM" id="MobiDB-lite"/>
    </source>
</evidence>
<organism evidence="3 4">
    <name type="scientific">Paractinoplanes rishiriensis</name>
    <dbReference type="NCBI Taxonomy" id="1050105"/>
    <lineage>
        <taxon>Bacteria</taxon>
        <taxon>Bacillati</taxon>
        <taxon>Actinomycetota</taxon>
        <taxon>Actinomycetes</taxon>
        <taxon>Micromonosporales</taxon>
        <taxon>Micromonosporaceae</taxon>
        <taxon>Paractinoplanes</taxon>
    </lineage>
</organism>
<feature type="signal peptide" evidence="2">
    <location>
        <begin position="1"/>
        <end position="20"/>
    </location>
</feature>
<proteinExistence type="predicted"/>
<dbReference type="RefSeq" id="WP_203782012.1">
    <property type="nucleotide sequence ID" value="NZ_BOMV01000035.1"/>
</dbReference>